<dbReference type="EMBL" id="SGBD01000007">
    <property type="protein sequence ID" value="RZD13832.1"/>
    <property type="molecule type" value="Genomic_DNA"/>
</dbReference>
<organism evidence="1 2">
    <name type="scientific">Candidatus Acidulodesulfobacterium ferriphilum</name>
    <dbReference type="NCBI Taxonomy" id="2597223"/>
    <lineage>
        <taxon>Bacteria</taxon>
        <taxon>Deltaproteobacteria</taxon>
        <taxon>Candidatus Acidulodesulfobacterales</taxon>
        <taxon>Candidatus Acidulodesulfobacterium</taxon>
    </lineage>
</organism>
<accession>A0A519B955</accession>
<evidence type="ECO:0000313" key="1">
    <source>
        <dbReference type="EMBL" id="RZD13832.1"/>
    </source>
</evidence>
<dbReference type="AlphaFoldDB" id="A0A519B955"/>
<comment type="caution">
    <text evidence="1">The sequence shown here is derived from an EMBL/GenBank/DDBJ whole genome shotgun (WGS) entry which is preliminary data.</text>
</comment>
<protein>
    <submittedName>
        <fullName evidence="1">Uncharacterized protein</fullName>
    </submittedName>
</protein>
<gene>
    <name evidence="1" type="ORF">EVJ47_09165</name>
</gene>
<sequence length="67" mass="7269">MIISKISVSASSIFLIIYGMDLLYHKIKIESGEKAAMQKHTRVLARGILGRNNGDISKSANIASPPL</sequence>
<dbReference type="Proteomes" id="UP000320813">
    <property type="component" value="Unassembled WGS sequence"/>
</dbReference>
<reference evidence="1 2" key="1">
    <citation type="submission" date="2019-01" db="EMBL/GenBank/DDBJ databases">
        <title>Insights into ecological role of a new deltaproteobacterial order Candidatus Sinidesulfobacterales (Sva0485) by metagenomics and metatranscriptomics.</title>
        <authorList>
            <person name="Tan S."/>
            <person name="Liu J."/>
            <person name="Fang Y."/>
            <person name="Hedlund B.P."/>
            <person name="Lian Z.H."/>
            <person name="Huang L.Y."/>
            <person name="Li J.T."/>
            <person name="Huang L.N."/>
            <person name="Li W.J."/>
            <person name="Jiang H.C."/>
            <person name="Dong H.L."/>
            <person name="Shu W.S."/>
        </authorList>
    </citation>
    <scope>NUCLEOTIDE SEQUENCE [LARGE SCALE GENOMIC DNA]</scope>
    <source>
        <strain evidence="1">AP3</strain>
    </source>
</reference>
<proteinExistence type="predicted"/>
<name>A0A519B955_9DELT</name>
<evidence type="ECO:0000313" key="2">
    <source>
        <dbReference type="Proteomes" id="UP000320813"/>
    </source>
</evidence>